<sequence>MNEMPVSSSVDAGGIGASVSRREDLRLVRGLGRYTDDIAVEHGPAAHLVAVRSPYAFARILSIDLSGARGMPGVIAVLGSEEMAAENFRPFPLRVMRKKANGEPNFSPPYMPLAVGHVRHVGDIVAVVVAETLDQAKDAAEQVDVTYDALQPVVEMTQAVSKDAPLIWPTEPDNICFEHRVGDGDAWQEAAARAAHVISDRMVISRVSANPLEPRTALGEYDPETGRFTLHAGLQSPHAMRREIAHIFGLPVEQFRVVGPDVGGAFGMKASLHPEIILVLWAARLLQRPVRHVCERSEAFLSDHQSRDHVTDVSLALDEDGRFLGLKVTTLANIGAYIASNGLHSPTNNLGGLAGVYTIGAFDVVVRGVFTNTLPTCPYRGAGRPEATFYIEQIIDKAAYELGVDRVEIRRRNLVPPEAMPYRTALLYTYDSGNFPAILKKCADAADWNGFEHRRQASEAEGSIRGIGIAYAIEIAGGPADKPFEEYAKIEFTADGGAIVYAGSHSQGQGHETNYLQMAQTLLGTPADAVQIVYGDTDKVTSGRGTFGSRTMMAYGAAFSGATGTILAKARSIAAHLMETDLDAVEFRDGRFFARDSNRNLSLSDIAIASFDPDRLPPAMEPGLEAEASVSLDKATFPNGCHICEVVVDPQTGSVEIVSYIVVDDVGVQINPMLVNGQIVGGVVQGIGQIMSEQIVYSEDGQVLTGSFMDYGMPRADDVPTINVLSHGVPTTTNPLGVKGAGEAGTVGALAAVSSAIKDALRSRGVDTFEMPATPMRVWNALNAAGT</sequence>
<evidence type="ECO:0000259" key="3">
    <source>
        <dbReference type="SMART" id="SM01008"/>
    </source>
</evidence>
<dbReference type="GO" id="GO:0016491">
    <property type="term" value="F:oxidoreductase activity"/>
    <property type="evidence" value="ECO:0007669"/>
    <property type="project" value="UniProtKB-KW"/>
</dbReference>
<comment type="caution">
    <text evidence="4">The sequence shown here is derived from an EMBL/GenBank/DDBJ whole genome shotgun (WGS) entry which is preliminary data.</text>
</comment>
<evidence type="ECO:0000256" key="2">
    <source>
        <dbReference type="ARBA" id="ARBA00023002"/>
    </source>
</evidence>
<dbReference type="InterPro" id="IPR016208">
    <property type="entry name" value="Ald_Oxase/xanthine_DH-like"/>
</dbReference>
<name>A0A8J6PXX2_9HYPH</name>
<evidence type="ECO:0000256" key="1">
    <source>
        <dbReference type="ARBA" id="ARBA00022505"/>
    </source>
</evidence>
<dbReference type="Pfam" id="PF20256">
    <property type="entry name" value="MoCoBD_2"/>
    <property type="match status" value="1"/>
</dbReference>
<dbReference type="Gene3D" id="3.90.1170.50">
    <property type="entry name" value="Aldehyde oxidase/xanthine dehydrogenase, a/b hammerhead"/>
    <property type="match status" value="1"/>
</dbReference>
<dbReference type="InterPro" id="IPR046867">
    <property type="entry name" value="AldOxase/xan_DH_MoCoBD2"/>
</dbReference>
<organism evidence="4 5">
    <name type="scientific">Oryzicola mucosus</name>
    <dbReference type="NCBI Taxonomy" id="2767425"/>
    <lineage>
        <taxon>Bacteria</taxon>
        <taxon>Pseudomonadati</taxon>
        <taxon>Pseudomonadota</taxon>
        <taxon>Alphaproteobacteria</taxon>
        <taxon>Hyphomicrobiales</taxon>
        <taxon>Phyllobacteriaceae</taxon>
        <taxon>Oryzicola</taxon>
    </lineage>
</organism>
<dbReference type="SUPFAM" id="SSF56003">
    <property type="entry name" value="Molybdenum cofactor-binding domain"/>
    <property type="match status" value="1"/>
</dbReference>
<dbReference type="Pfam" id="PF02738">
    <property type="entry name" value="MoCoBD_1"/>
    <property type="match status" value="1"/>
</dbReference>
<evidence type="ECO:0000313" key="4">
    <source>
        <dbReference type="EMBL" id="MBD0417451.1"/>
    </source>
</evidence>
<keyword evidence="1" id="KW-0500">Molybdenum</keyword>
<keyword evidence="5" id="KW-1185">Reference proteome</keyword>
<dbReference type="PANTHER" id="PTHR11908">
    <property type="entry name" value="XANTHINE DEHYDROGENASE"/>
    <property type="match status" value="1"/>
</dbReference>
<keyword evidence="2" id="KW-0560">Oxidoreductase</keyword>
<dbReference type="SMART" id="SM01008">
    <property type="entry name" value="Ald_Xan_dh_C"/>
    <property type="match status" value="1"/>
</dbReference>
<gene>
    <name evidence="4" type="ORF">ICI42_22700</name>
</gene>
<dbReference type="PANTHER" id="PTHR11908:SF132">
    <property type="entry name" value="ALDEHYDE OXIDASE 1-RELATED"/>
    <property type="match status" value="1"/>
</dbReference>
<dbReference type="InterPro" id="IPR000674">
    <property type="entry name" value="Ald_Oxase/Xan_DH_a/b"/>
</dbReference>
<dbReference type="Proteomes" id="UP000643405">
    <property type="component" value="Unassembled WGS sequence"/>
</dbReference>
<dbReference type="InterPro" id="IPR036856">
    <property type="entry name" value="Ald_Oxase/Xan_DH_a/b_sf"/>
</dbReference>
<dbReference type="Pfam" id="PF01315">
    <property type="entry name" value="Ald_Xan_dh_C"/>
    <property type="match status" value="1"/>
</dbReference>
<feature type="domain" description="Aldehyde oxidase/xanthine dehydrogenase a/b hammerhead" evidence="3">
    <location>
        <begin position="29"/>
        <end position="151"/>
    </location>
</feature>
<reference evidence="4" key="1">
    <citation type="submission" date="2020-09" db="EMBL/GenBank/DDBJ databases">
        <title>Genome seq and assembly of Tianweitania sp.</title>
        <authorList>
            <person name="Chhetri G."/>
        </authorList>
    </citation>
    <scope>NUCLEOTIDE SEQUENCE</scope>
    <source>
        <strain evidence="4">Rool2</strain>
    </source>
</reference>
<accession>A0A8J6PXX2</accession>
<dbReference type="GO" id="GO:0005506">
    <property type="term" value="F:iron ion binding"/>
    <property type="evidence" value="ECO:0007669"/>
    <property type="project" value="InterPro"/>
</dbReference>
<protein>
    <submittedName>
        <fullName evidence="4">Xanthine dehydrogenase family protein molybdopterin-binding subunit</fullName>
    </submittedName>
</protein>
<proteinExistence type="predicted"/>
<dbReference type="AlphaFoldDB" id="A0A8J6PXX2"/>
<dbReference type="SUPFAM" id="SSF54665">
    <property type="entry name" value="CO dehydrogenase molybdoprotein N-domain-like"/>
    <property type="match status" value="1"/>
</dbReference>
<dbReference type="EMBL" id="JACVVX010000014">
    <property type="protein sequence ID" value="MBD0417451.1"/>
    <property type="molecule type" value="Genomic_DNA"/>
</dbReference>
<evidence type="ECO:0000313" key="5">
    <source>
        <dbReference type="Proteomes" id="UP000643405"/>
    </source>
</evidence>
<dbReference type="InterPro" id="IPR037165">
    <property type="entry name" value="AldOxase/xan_DH_Mopterin-bd_sf"/>
</dbReference>
<dbReference type="Gene3D" id="3.30.365.10">
    <property type="entry name" value="Aldehyde oxidase/xanthine dehydrogenase, molybdopterin binding domain"/>
    <property type="match status" value="4"/>
</dbReference>
<dbReference type="InterPro" id="IPR008274">
    <property type="entry name" value="AldOxase/xan_DH_MoCoBD1"/>
</dbReference>